<reference evidence="2 3" key="1">
    <citation type="submission" date="2014-09" db="EMBL/GenBank/DDBJ databases">
        <title>Sporocytophaga myxococcoides PG-01 genome sequencing.</title>
        <authorList>
            <person name="Liu L."/>
            <person name="Gao P.J."/>
            <person name="Chen G.J."/>
            <person name="Wang L.S."/>
        </authorList>
    </citation>
    <scope>NUCLEOTIDE SEQUENCE [LARGE SCALE GENOMIC DNA]</scope>
    <source>
        <strain evidence="2 3">PG-01</strain>
    </source>
</reference>
<dbReference type="Gene3D" id="2.20.110.10">
    <property type="entry name" value="Histone H3 K4-specific methyltransferase SET7/9 N-terminal domain"/>
    <property type="match status" value="1"/>
</dbReference>
<dbReference type="SUPFAM" id="SSF82185">
    <property type="entry name" value="Histone H3 K4-specific methyltransferase SET7/9 N-terminal domain"/>
    <property type="match status" value="4"/>
</dbReference>
<dbReference type="PANTHER" id="PTHR33706">
    <property type="entry name" value="MORN VARIANT REPEAT PROTEIN"/>
    <property type="match status" value="1"/>
</dbReference>
<comment type="caution">
    <text evidence="2">The sequence shown here is derived from an EMBL/GenBank/DDBJ whole genome shotgun (WGS) entry which is preliminary data.</text>
</comment>
<protein>
    <submittedName>
        <fullName evidence="2">Uncharacterized protein</fullName>
    </submittedName>
</protein>
<dbReference type="RefSeq" id="WP_045469622.1">
    <property type="nucleotide sequence ID" value="NZ_BBLT01000015.1"/>
</dbReference>
<dbReference type="AlphaFoldDB" id="A0A098LNJ2"/>
<dbReference type="OrthoDB" id="659070at2"/>
<dbReference type="Pfam" id="PF07661">
    <property type="entry name" value="MORN_2"/>
    <property type="match status" value="7"/>
</dbReference>
<dbReference type="Gene3D" id="3.90.930.1">
    <property type="match status" value="3"/>
</dbReference>
<feature type="chain" id="PRO_5001944768" evidence="1">
    <location>
        <begin position="23"/>
        <end position="548"/>
    </location>
</feature>
<evidence type="ECO:0000313" key="3">
    <source>
        <dbReference type="Proteomes" id="UP000030185"/>
    </source>
</evidence>
<evidence type="ECO:0000256" key="1">
    <source>
        <dbReference type="SAM" id="SignalP"/>
    </source>
</evidence>
<keyword evidence="1" id="KW-0732">Signal</keyword>
<sequence length="548" mass="62026">MSFLFRNVILLLVLLAAVPALGQSQKLISTYYPKYDSAGMKIPVREQYYVNEDDTTVKNGSYTLFSPEGDILIKSNYKDNLLDGTYAEFYENDNPKVKSTYSNGRKIGEQLNYSIQGTLLSKEVYEKTSASDLQLYKKYAPSGKLTGEGFVKNGLYDSTLTEYYENGAVKTRITFREGKRKGPFSVFDPKGTLLQKGFYENDSLNGMITSYFNSGKIKSTAMYKKGAVDGIVEEYYQSGKVRSEITYQDNKKNGIAKTFYENGNPETEENYKGGFPSGFFKTYYPEGGIETESFKDGNKNQIKFKRYNKAGTVISEGIMVNGQPEGTVNSFYDNGAPKSVFNYKAGVKTGKNVSYHENGNISEESIIKSEDVGVTQNTKLYNKEGKLIHQQHYITLSEKSANGKRNSEKNKSITGDLDKIKTGEWTSYWDNGKLKSKEIYVNNAIHGERLVYDSEEHLIEKQYYSNGIKSGVWQAFYPSGKVKSQTTYKNSTPYGNHKNFFENGQIEFTGSYINGKKTGTWNYYNAEGKQVLSEQYKNDVKISEKIYK</sequence>
<dbReference type="PANTHER" id="PTHR33706:SF1">
    <property type="entry name" value="TPR REPEAT PROTEIN"/>
    <property type="match status" value="1"/>
</dbReference>
<dbReference type="eggNOG" id="COG2849">
    <property type="taxonomic scope" value="Bacteria"/>
</dbReference>
<dbReference type="STRING" id="153721.MYP_4914"/>
<name>A0A098LNJ2_9BACT</name>
<keyword evidence="3" id="KW-1185">Reference proteome</keyword>
<evidence type="ECO:0000313" key="2">
    <source>
        <dbReference type="EMBL" id="GAL87683.1"/>
    </source>
</evidence>
<dbReference type="Proteomes" id="UP000030185">
    <property type="component" value="Unassembled WGS sequence"/>
</dbReference>
<dbReference type="InterPro" id="IPR011652">
    <property type="entry name" value="MORN_2"/>
</dbReference>
<organism evidence="2 3">
    <name type="scientific">Sporocytophaga myxococcoides</name>
    <dbReference type="NCBI Taxonomy" id="153721"/>
    <lineage>
        <taxon>Bacteria</taxon>
        <taxon>Pseudomonadati</taxon>
        <taxon>Bacteroidota</taxon>
        <taxon>Cytophagia</taxon>
        <taxon>Cytophagales</taxon>
        <taxon>Cytophagaceae</taxon>
        <taxon>Sporocytophaga</taxon>
    </lineage>
</organism>
<accession>A0A098LNJ2</accession>
<proteinExistence type="predicted"/>
<feature type="signal peptide" evidence="1">
    <location>
        <begin position="1"/>
        <end position="22"/>
    </location>
</feature>
<dbReference type="EMBL" id="BBLT01000015">
    <property type="protein sequence ID" value="GAL87683.1"/>
    <property type="molecule type" value="Genomic_DNA"/>
</dbReference>
<gene>
    <name evidence="2" type="ORF">MYP_4914</name>
</gene>